<dbReference type="SUPFAM" id="SSF49265">
    <property type="entry name" value="Fibronectin type III"/>
    <property type="match status" value="1"/>
</dbReference>
<dbReference type="EMBL" id="DF143702">
    <property type="protein sequence ID" value="GAA54056.1"/>
    <property type="molecule type" value="Genomic_DNA"/>
</dbReference>
<feature type="domain" description="Fibronectin type-III" evidence="1">
    <location>
        <begin position="185"/>
        <end position="279"/>
    </location>
</feature>
<organism evidence="2 3">
    <name type="scientific">Clonorchis sinensis</name>
    <name type="common">Chinese liver fluke</name>
    <dbReference type="NCBI Taxonomy" id="79923"/>
    <lineage>
        <taxon>Eukaryota</taxon>
        <taxon>Metazoa</taxon>
        <taxon>Spiralia</taxon>
        <taxon>Lophotrochozoa</taxon>
        <taxon>Platyhelminthes</taxon>
        <taxon>Trematoda</taxon>
        <taxon>Digenea</taxon>
        <taxon>Opisthorchiida</taxon>
        <taxon>Opisthorchiata</taxon>
        <taxon>Opisthorchiidae</taxon>
        <taxon>Clonorchis</taxon>
    </lineage>
</organism>
<dbReference type="Gene3D" id="2.60.40.10">
    <property type="entry name" value="Immunoglobulins"/>
    <property type="match status" value="1"/>
</dbReference>
<evidence type="ECO:0000313" key="2">
    <source>
        <dbReference type="EMBL" id="GAA54056.1"/>
    </source>
</evidence>
<sequence>MTGLSGNSVEFSEPLEPVKPVVTWTDMKLKVDWTGKLNLLEQIQQVHLVYNEDGIPKKRIAKQADGHLFTDVLTGHLDCNMLFAVENHAGISPFTTVPVPARNRSPDRCRGDHVVPIIWKVKKLPKENACDAHIYFARVLLFVSDPHTRLKQLTSTAKDALVLTSVTGRLINLPFVVPKYPALPVPQNLQIKFFENILAHLVVWSPVSPDCDITYVLQTEVMNSGGQITTFNTETKQTEITLKDIRSLTFYRYSVKTRNENGEASNFSLPGLAEAVGRRIYVRVNYSTRFFSRKSEIAPETNSITFYVNVRSGKSQFVRLSKCANCAFGCCLRNVFVYLPMADEYTSDNMSEALVCRRYGTSSTLFLSGPMSLRQNLHTERSFGPPMNRWHHYSVTDRAPVISDNKAIKDKLNFEVSRINGTMTTINWAGALHRLSHAEELVLVITGGEILRVINEKVQTMQHYVELPDVQEDISFYAAAQNPSGLSAFQKHRSINKTCSPNGRSGNSWLFCTSTLYKRYRVNPRALKVNLPHPASFPSEEFEVYLAEYEAVGSCNLGNTFCLDCLMKGSEQPTFKPMYCAKGPKAQCIRMYQRIFPEMLVSCRRLNQSGKLSVKAVDGRPEHDVEHQLNAVCLHVVHLTVLGRMPDQFVVALTITTLTNPFLQSCNNSFALTGETSLTEVSSPATEPQLSRHTHPHETITDCLKCGPSKMLTDRGNGV</sequence>
<evidence type="ECO:0000259" key="1">
    <source>
        <dbReference type="PROSITE" id="PS50853"/>
    </source>
</evidence>
<name>G7YM75_CLOSI</name>
<dbReference type="CDD" id="cd00063">
    <property type="entry name" value="FN3"/>
    <property type="match status" value="1"/>
</dbReference>
<dbReference type="InterPro" id="IPR036116">
    <property type="entry name" value="FN3_sf"/>
</dbReference>
<proteinExistence type="predicted"/>
<protein>
    <recommendedName>
        <fullName evidence="1">Fibronectin type-III domain-containing protein</fullName>
    </recommendedName>
</protein>
<keyword evidence="3" id="KW-1185">Reference proteome</keyword>
<evidence type="ECO:0000313" key="3">
    <source>
        <dbReference type="Proteomes" id="UP000008909"/>
    </source>
</evidence>
<reference evidence="2" key="1">
    <citation type="journal article" date="2011" name="Genome Biol.">
        <title>The draft genome of the carcinogenic human liver fluke Clonorchis sinensis.</title>
        <authorList>
            <person name="Wang X."/>
            <person name="Chen W."/>
            <person name="Huang Y."/>
            <person name="Sun J."/>
            <person name="Men J."/>
            <person name="Liu H."/>
            <person name="Luo F."/>
            <person name="Guo L."/>
            <person name="Lv X."/>
            <person name="Deng C."/>
            <person name="Zhou C."/>
            <person name="Fan Y."/>
            <person name="Li X."/>
            <person name="Huang L."/>
            <person name="Hu Y."/>
            <person name="Liang C."/>
            <person name="Hu X."/>
            <person name="Xu J."/>
            <person name="Yu X."/>
        </authorList>
    </citation>
    <scope>NUCLEOTIDE SEQUENCE [LARGE SCALE GENOMIC DNA]</scope>
    <source>
        <strain evidence="2">Henan</strain>
    </source>
</reference>
<dbReference type="AlphaFoldDB" id="G7YM75"/>
<dbReference type="PROSITE" id="PS50853">
    <property type="entry name" value="FN3"/>
    <property type="match status" value="1"/>
</dbReference>
<gene>
    <name evidence="2" type="ORF">CLF_112028</name>
</gene>
<accession>G7YM75</accession>
<dbReference type="Proteomes" id="UP000008909">
    <property type="component" value="Unassembled WGS sequence"/>
</dbReference>
<dbReference type="InterPro" id="IPR003961">
    <property type="entry name" value="FN3_dom"/>
</dbReference>
<dbReference type="InterPro" id="IPR013783">
    <property type="entry name" value="Ig-like_fold"/>
</dbReference>
<reference key="2">
    <citation type="submission" date="2011-10" db="EMBL/GenBank/DDBJ databases">
        <title>The genome and transcriptome sequence of Clonorchis sinensis provide insights into the carcinogenic liver fluke.</title>
        <authorList>
            <person name="Wang X."/>
            <person name="Huang Y."/>
            <person name="Chen W."/>
            <person name="Liu H."/>
            <person name="Guo L."/>
            <person name="Chen Y."/>
            <person name="Luo F."/>
            <person name="Zhou W."/>
            <person name="Sun J."/>
            <person name="Mao Q."/>
            <person name="Liang P."/>
            <person name="Zhou C."/>
            <person name="Tian Y."/>
            <person name="Men J."/>
            <person name="Lv X."/>
            <person name="Huang L."/>
            <person name="Zhou J."/>
            <person name="Hu Y."/>
            <person name="Li R."/>
            <person name="Zhang F."/>
            <person name="Lei H."/>
            <person name="Li X."/>
            <person name="Hu X."/>
            <person name="Liang C."/>
            <person name="Xu J."/>
            <person name="Wu Z."/>
            <person name="Yu X."/>
        </authorList>
    </citation>
    <scope>NUCLEOTIDE SEQUENCE</scope>
    <source>
        <strain>Henan</strain>
    </source>
</reference>